<organism evidence="9 10">
    <name type="scientific">Variovorax ureilyticus</name>
    <dbReference type="NCBI Taxonomy" id="1836198"/>
    <lineage>
        <taxon>Bacteria</taxon>
        <taxon>Pseudomonadati</taxon>
        <taxon>Pseudomonadota</taxon>
        <taxon>Betaproteobacteria</taxon>
        <taxon>Burkholderiales</taxon>
        <taxon>Comamonadaceae</taxon>
        <taxon>Variovorax</taxon>
    </lineage>
</organism>
<evidence type="ECO:0000313" key="9">
    <source>
        <dbReference type="EMBL" id="MEJ8812170.1"/>
    </source>
</evidence>
<proteinExistence type="inferred from homology"/>
<dbReference type="EMBL" id="JBBKZU010000005">
    <property type="protein sequence ID" value="MEJ8812170.1"/>
    <property type="molecule type" value="Genomic_DNA"/>
</dbReference>
<evidence type="ECO:0000313" key="10">
    <source>
        <dbReference type="Proteomes" id="UP001365846"/>
    </source>
</evidence>
<comment type="cofactor">
    <cofactor evidence="1">
        <name>FAD</name>
        <dbReference type="ChEBI" id="CHEBI:57692"/>
    </cofactor>
</comment>
<keyword evidence="5" id="KW-0274">FAD</keyword>
<name>A0ABU8VF15_9BURK</name>
<dbReference type="PRINTS" id="PR00420">
    <property type="entry name" value="RNGMNOXGNASE"/>
</dbReference>
<dbReference type="SUPFAM" id="SSF51905">
    <property type="entry name" value="FAD/NAD(P)-binding domain"/>
    <property type="match status" value="1"/>
</dbReference>
<evidence type="ECO:0000259" key="8">
    <source>
        <dbReference type="Pfam" id="PF01494"/>
    </source>
</evidence>
<dbReference type="RefSeq" id="WP_340357428.1">
    <property type="nucleotide sequence ID" value="NZ_JBBKZU010000005.1"/>
</dbReference>
<dbReference type="InterPro" id="IPR010971">
    <property type="entry name" value="UbiH/COQ6"/>
</dbReference>
<dbReference type="NCBIfam" id="NF006593">
    <property type="entry name" value="PRK09126.1"/>
    <property type="match status" value="1"/>
</dbReference>
<dbReference type="Gene3D" id="3.50.50.60">
    <property type="entry name" value="FAD/NAD(P)-binding domain"/>
    <property type="match status" value="2"/>
</dbReference>
<keyword evidence="10" id="KW-1185">Reference proteome</keyword>
<dbReference type="Pfam" id="PF01494">
    <property type="entry name" value="FAD_binding_3"/>
    <property type="match status" value="1"/>
</dbReference>
<keyword evidence="7" id="KW-0503">Monooxygenase</keyword>
<keyword evidence="6" id="KW-0560">Oxidoreductase</keyword>
<evidence type="ECO:0000256" key="6">
    <source>
        <dbReference type="ARBA" id="ARBA00023002"/>
    </source>
</evidence>
<evidence type="ECO:0000256" key="5">
    <source>
        <dbReference type="ARBA" id="ARBA00022827"/>
    </source>
</evidence>
<accession>A0ABU8VF15</accession>
<evidence type="ECO:0000256" key="3">
    <source>
        <dbReference type="ARBA" id="ARBA00005349"/>
    </source>
</evidence>
<dbReference type="NCBIfam" id="TIGR01988">
    <property type="entry name" value="Ubi-OHases"/>
    <property type="match status" value="1"/>
</dbReference>
<comment type="pathway">
    <text evidence="2">Cofactor biosynthesis; ubiquinone biosynthesis.</text>
</comment>
<dbReference type="InterPro" id="IPR002938">
    <property type="entry name" value="FAD-bd"/>
</dbReference>
<reference evidence="9 10" key="1">
    <citation type="submission" date="2024-03" db="EMBL/GenBank/DDBJ databases">
        <title>Novel species of the genus Variovorax.</title>
        <authorList>
            <person name="Liu Q."/>
            <person name="Xin Y.-H."/>
        </authorList>
    </citation>
    <scope>NUCLEOTIDE SEQUENCE [LARGE SCALE GENOMIC DNA]</scope>
    <source>
        <strain evidence="9 10">KACC 18899</strain>
    </source>
</reference>
<protein>
    <submittedName>
        <fullName evidence="9">5-demethoxyubiquinol-8 5-hydroxylase UbiM</fullName>
    </submittedName>
</protein>
<dbReference type="PANTHER" id="PTHR43876:SF25">
    <property type="entry name" value="MONOOXYGENASE NMA2164"/>
    <property type="match status" value="1"/>
</dbReference>
<evidence type="ECO:0000256" key="1">
    <source>
        <dbReference type="ARBA" id="ARBA00001974"/>
    </source>
</evidence>
<evidence type="ECO:0000256" key="4">
    <source>
        <dbReference type="ARBA" id="ARBA00022630"/>
    </source>
</evidence>
<gene>
    <name evidence="9" type="primary">ubiM</name>
    <name evidence="9" type="ORF">WKW77_13895</name>
</gene>
<sequence>MSLDAEVVIVGAGPAGLAMAVALHDAGFGVTVLDLQARDALAAPPEDGREIALTHSSVATLRTLGLWHRLRAEEIGEIREARVIDGDRHDAALRFKSSMELGWIVPNHALRRVSFEALAERPAIRLRDRTRLLAVEPSPAHVDMQVESAADGTREALRAQLFVAADSRFSAARRHLGIAADMHDFGRTMIVCRMRHALPHHHVAHECFGYERTLAVLPLAGELCSVVITVDTASAARLMALPAGEYAALVATQFGGRLGAMHLVGERFAYPLVTVLSRRFAAERSALIGDAAVGMHPVTAHGYNLGLQSVAALTRVLQGARGEGRDIGDAGVLAGYERAHRRDASVMYHGTNAVAKLYAGHGAMQRVARRWLLRGAQNLPLLKTAIMARLTGRGGLPPPVSFRLGDLTQRR</sequence>
<keyword evidence="4" id="KW-0285">Flavoprotein</keyword>
<evidence type="ECO:0000256" key="7">
    <source>
        <dbReference type="ARBA" id="ARBA00023033"/>
    </source>
</evidence>
<feature type="domain" description="FAD-binding" evidence="8">
    <location>
        <begin position="5"/>
        <end position="318"/>
    </location>
</feature>
<dbReference type="InterPro" id="IPR051205">
    <property type="entry name" value="UbiH/COQ6_monooxygenase"/>
</dbReference>
<dbReference type="InterPro" id="IPR036188">
    <property type="entry name" value="FAD/NAD-bd_sf"/>
</dbReference>
<evidence type="ECO:0000256" key="2">
    <source>
        <dbReference type="ARBA" id="ARBA00004749"/>
    </source>
</evidence>
<comment type="caution">
    <text evidence="9">The sequence shown here is derived from an EMBL/GenBank/DDBJ whole genome shotgun (WGS) entry which is preliminary data.</text>
</comment>
<dbReference type="PANTHER" id="PTHR43876">
    <property type="entry name" value="UBIQUINONE BIOSYNTHESIS MONOOXYGENASE COQ6, MITOCHONDRIAL"/>
    <property type="match status" value="1"/>
</dbReference>
<comment type="similarity">
    <text evidence="3">Belongs to the UbiH/COQ6 family.</text>
</comment>
<dbReference type="Proteomes" id="UP001365846">
    <property type="component" value="Unassembled WGS sequence"/>
</dbReference>